<proteinExistence type="predicted"/>
<keyword evidence="2" id="KW-1185">Reference proteome</keyword>
<gene>
    <name evidence="1" type="ORF">PQU94_06945</name>
</gene>
<name>A0ABT5IDI5_9CAUL</name>
<evidence type="ECO:0000313" key="1">
    <source>
        <dbReference type="EMBL" id="MDC7694018.1"/>
    </source>
</evidence>
<comment type="caution">
    <text evidence="1">The sequence shown here is derived from an EMBL/GenBank/DDBJ whole genome shotgun (WGS) entry which is preliminary data.</text>
</comment>
<accession>A0ABT5IDI5</accession>
<sequence>MFAIPAGMGTIPASPYAQTVSPADLKDRRQVLTSLVSDATGTVSVDTKAKALSALSLLQFTNALAETRPATPLTTDTIVLSEEATRQLRQSQGDATAASAAV</sequence>
<dbReference type="RefSeq" id="WP_272740739.1">
    <property type="nucleotide sequence ID" value="NZ_JAQQKW010000003.1"/>
</dbReference>
<organism evidence="1 2">
    <name type="scientific">Asticcacaulis currens</name>
    <dbReference type="NCBI Taxonomy" id="2984210"/>
    <lineage>
        <taxon>Bacteria</taxon>
        <taxon>Pseudomonadati</taxon>
        <taxon>Pseudomonadota</taxon>
        <taxon>Alphaproteobacteria</taxon>
        <taxon>Caulobacterales</taxon>
        <taxon>Caulobacteraceae</taxon>
        <taxon>Asticcacaulis</taxon>
    </lineage>
</organism>
<evidence type="ECO:0000313" key="2">
    <source>
        <dbReference type="Proteomes" id="UP001216595"/>
    </source>
</evidence>
<reference evidence="1 2" key="1">
    <citation type="submission" date="2023-01" db="EMBL/GenBank/DDBJ databases">
        <title>Novel species of the genus Asticcacaulis isolated from rivers.</title>
        <authorList>
            <person name="Lu H."/>
        </authorList>
    </citation>
    <scope>NUCLEOTIDE SEQUENCE [LARGE SCALE GENOMIC DNA]</scope>
    <source>
        <strain evidence="1 2">DXS10W</strain>
    </source>
</reference>
<protein>
    <submittedName>
        <fullName evidence="1">Uncharacterized protein</fullName>
    </submittedName>
</protein>
<dbReference type="Proteomes" id="UP001216595">
    <property type="component" value="Unassembled WGS sequence"/>
</dbReference>
<dbReference type="EMBL" id="JAQQKW010000003">
    <property type="protein sequence ID" value="MDC7694018.1"/>
    <property type="molecule type" value="Genomic_DNA"/>
</dbReference>